<gene>
    <name evidence="4" type="ORF">RM479_02535</name>
</gene>
<feature type="compositionally biased region" description="Basic and acidic residues" evidence="1">
    <location>
        <begin position="338"/>
        <end position="353"/>
    </location>
</feature>
<dbReference type="SUPFAM" id="SSF48317">
    <property type="entry name" value="Acid phosphatase/Vanadium-dependent haloperoxidase"/>
    <property type="match status" value="1"/>
</dbReference>
<dbReference type="RefSeq" id="WP_311510081.1">
    <property type="nucleotide sequence ID" value="NZ_JAVREP010000001.1"/>
</dbReference>
<proteinExistence type="predicted"/>
<feature type="domain" description="Phosphatidic acid phosphatase type 2/haloperoxidase" evidence="3">
    <location>
        <begin position="63"/>
        <end position="173"/>
    </location>
</feature>
<reference evidence="5" key="1">
    <citation type="submission" date="2023-07" db="EMBL/GenBank/DDBJ databases">
        <title>30 novel species of actinomycetes from the DSMZ collection.</title>
        <authorList>
            <person name="Nouioui I."/>
        </authorList>
    </citation>
    <scope>NUCLEOTIDE SEQUENCE [LARGE SCALE GENOMIC DNA]</scope>
    <source>
        <strain evidence="5">DSM 44743</strain>
    </source>
</reference>
<dbReference type="EMBL" id="JAVREP010000001">
    <property type="protein sequence ID" value="MDT0327281.1"/>
    <property type="molecule type" value="Genomic_DNA"/>
</dbReference>
<dbReference type="Gene3D" id="1.20.144.10">
    <property type="entry name" value="Phosphatidic acid phosphatase type 2/haloperoxidase"/>
    <property type="match status" value="1"/>
</dbReference>
<feature type="transmembrane region" description="Helical" evidence="2">
    <location>
        <begin position="155"/>
        <end position="173"/>
    </location>
</feature>
<keyword evidence="5" id="KW-1185">Reference proteome</keyword>
<dbReference type="PANTHER" id="PTHR14969:SF13">
    <property type="entry name" value="AT30094P"/>
    <property type="match status" value="1"/>
</dbReference>
<dbReference type="SMART" id="SM00014">
    <property type="entry name" value="acidPPc"/>
    <property type="match status" value="1"/>
</dbReference>
<evidence type="ECO:0000256" key="2">
    <source>
        <dbReference type="SAM" id="Phobius"/>
    </source>
</evidence>
<feature type="transmembrane region" description="Helical" evidence="2">
    <location>
        <begin position="193"/>
        <end position="212"/>
    </location>
</feature>
<feature type="transmembrane region" description="Helical" evidence="2">
    <location>
        <begin position="131"/>
        <end position="149"/>
    </location>
</feature>
<dbReference type="InterPro" id="IPR036938">
    <property type="entry name" value="PAP2/HPO_sf"/>
</dbReference>
<evidence type="ECO:0000313" key="5">
    <source>
        <dbReference type="Proteomes" id="UP001183390"/>
    </source>
</evidence>
<feature type="transmembrane region" description="Helical" evidence="2">
    <location>
        <begin position="232"/>
        <end position="255"/>
    </location>
</feature>
<comment type="caution">
    <text evidence="4">The sequence shown here is derived from an EMBL/GenBank/DDBJ whole genome shotgun (WGS) entry which is preliminary data.</text>
</comment>
<dbReference type="InterPro" id="IPR000326">
    <property type="entry name" value="PAP2/HPO"/>
</dbReference>
<protein>
    <submittedName>
        <fullName evidence="4">Phosphatase PAP2 family protein</fullName>
    </submittedName>
</protein>
<dbReference type="PANTHER" id="PTHR14969">
    <property type="entry name" value="SPHINGOSINE-1-PHOSPHATE PHOSPHOHYDROLASE"/>
    <property type="match status" value="1"/>
</dbReference>
<feature type="transmembrane region" description="Helical" evidence="2">
    <location>
        <begin position="275"/>
        <end position="296"/>
    </location>
</feature>
<evidence type="ECO:0000313" key="4">
    <source>
        <dbReference type="EMBL" id="MDT0327281.1"/>
    </source>
</evidence>
<evidence type="ECO:0000256" key="1">
    <source>
        <dbReference type="SAM" id="MobiDB-lite"/>
    </source>
</evidence>
<keyword evidence="2" id="KW-1133">Transmembrane helix</keyword>
<evidence type="ECO:0000259" key="3">
    <source>
        <dbReference type="SMART" id="SM00014"/>
    </source>
</evidence>
<keyword evidence="2" id="KW-0812">Transmembrane</keyword>
<name>A0ABU2M4N3_9ACTN</name>
<keyword evidence="2" id="KW-0472">Membrane</keyword>
<accession>A0ABU2M4N3</accession>
<dbReference type="Proteomes" id="UP001183390">
    <property type="component" value="Unassembled WGS sequence"/>
</dbReference>
<feature type="region of interest" description="Disordered" evidence="1">
    <location>
        <begin position="330"/>
        <end position="353"/>
    </location>
</feature>
<sequence length="353" mass="37695">MNARTAGDPAMDVLWEAETAPIEWLQGLGDRLVGPMAVVTELGSQTFVIALLALIFWSVNSGLGARLFVLAVGTGVLNHLLKGFVYGARPSWYSAQIAQHATESSFGMPSGHAQGSTVLWGYLGVASGRRALLWAAIGLIALICLSRVYLGVHFISDIVVGVLLGVATLRAFLRWEDRVLAWWRRLDTVRWVAVAAAVSLTPCLIGAAWRYLARDGWEPPAEWIGATPLDPAGYTLAGLFGLSGALLGGLVGFTLLDRRGWYSAEGPLSARAARFVLGISVVVSVLVFTDLVFVSVTGPTEALLAFLTYVVVAFWASFGAPELFLRSGLARRPSSPRDQGEQAEDRADGVPGA</sequence>
<feature type="transmembrane region" description="Helical" evidence="2">
    <location>
        <begin position="302"/>
        <end position="325"/>
    </location>
</feature>
<dbReference type="Pfam" id="PF01569">
    <property type="entry name" value="PAP2"/>
    <property type="match status" value="1"/>
</dbReference>
<organism evidence="4 5">
    <name type="scientific">Nocardiopsis lambiniae</name>
    <dbReference type="NCBI Taxonomy" id="3075539"/>
    <lineage>
        <taxon>Bacteria</taxon>
        <taxon>Bacillati</taxon>
        <taxon>Actinomycetota</taxon>
        <taxon>Actinomycetes</taxon>
        <taxon>Streptosporangiales</taxon>
        <taxon>Nocardiopsidaceae</taxon>
        <taxon>Nocardiopsis</taxon>
    </lineage>
</organism>